<dbReference type="InterPro" id="IPR015943">
    <property type="entry name" value="WD40/YVTN_repeat-like_dom_sf"/>
</dbReference>
<reference evidence="10 11" key="1">
    <citation type="journal article" date="2021" name="Elife">
        <title>Chloroplast acquisition without the gene transfer in kleptoplastic sea slugs, Plakobranchus ocellatus.</title>
        <authorList>
            <person name="Maeda T."/>
            <person name="Takahashi S."/>
            <person name="Yoshida T."/>
            <person name="Shimamura S."/>
            <person name="Takaki Y."/>
            <person name="Nagai Y."/>
            <person name="Toyoda A."/>
            <person name="Suzuki Y."/>
            <person name="Arimoto A."/>
            <person name="Ishii H."/>
            <person name="Satoh N."/>
            <person name="Nishiyama T."/>
            <person name="Hasebe M."/>
            <person name="Maruyama T."/>
            <person name="Minagawa J."/>
            <person name="Obokata J."/>
            <person name="Shigenobu S."/>
        </authorList>
    </citation>
    <scope>NUCLEOTIDE SEQUENCE [LARGE SCALE GENOMIC DNA]</scope>
</reference>
<keyword evidence="4" id="KW-0819">tRNA processing</keyword>
<comment type="caution">
    <text evidence="10">The sequence shown here is derived from an EMBL/GenBank/DDBJ whole genome shotgun (WGS) entry which is preliminary data.</text>
</comment>
<dbReference type="InterPro" id="IPR001680">
    <property type="entry name" value="WD40_rpt"/>
</dbReference>
<dbReference type="GO" id="GO:0005737">
    <property type="term" value="C:cytoplasm"/>
    <property type="evidence" value="ECO:0007669"/>
    <property type="project" value="UniProtKB-SubCell"/>
</dbReference>
<evidence type="ECO:0000256" key="4">
    <source>
        <dbReference type="ARBA" id="ARBA00022694"/>
    </source>
</evidence>
<comment type="similarity">
    <text evidence="6">Belongs to the WD repeat WDR6 family.</text>
</comment>
<comment type="subcellular location">
    <subcellularLocation>
        <location evidence="1">Cytoplasm</location>
    </subcellularLocation>
</comment>
<proteinExistence type="inferred from homology"/>
<organism evidence="10 11">
    <name type="scientific">Elysia marginata</name>
    <dbReference type="NCBI Taxonomy" id="1093978"/>
    <lineage>
        <taxon>Eukaryota</taxon>
        <taxon>Metazoa</taxon>
        <taxon>Spiralia</taxon>
        <taxon>Lophotrochozoa</taxon>
        <taxon>Mollusca</taxon>
        <taxon>Gastropoda</taxon>
        <taxon>Heterobranchia</taxon>
        <taxon>Euthyneura</taxon>
        <taxon>Panpulmonata</taxon>
        <taxon>Sacoglossa</taxon>
        <taxon>Placobranchoidea</taxon>
        <taxon>Plakobranchidae</taxon>
        <taxon>Elysia</taxon>
    </lineage>
</organism>
<protein>
    <recommendedName>
        <fullName evidence="7">tRNA (34-2'-O)-methyltransferase regulator WDR6</fullName>
    </recommendedName>
</protein>
<evidence type="ECO:0000256" key="2">
    <source>
        <dbReference type="ARBA" id="ARBA00022490"/>
    </source>
</evidence>
<keyword evidence="11" id="KW-1185">Reference proteome</keyword>
<dbReference type="InterPro" id="IPR051973">
    <property type="entry name" value="tRNA_Anticodon_Mtase-Reg"/>
</dbReference>
<dbReference type="AlphaFoldDB" id="A0AAV4G1H3"/>
<keyword evidence="2" id="KW-0963">Cytoplasm</keyword>
<dbReference type="InterPro" id="IPR036322">
    <property type="entry name" value="WD40_repeat_dom_sf"/>
</dbReference>
<keyword evidence="3 8" id="KW-0853">WD repeat</keyword>
<feature type="non-terminal residue" evidence="10">
    <location>
        <position position="1"/>
    </location>
</feature>
<dbReference type="GO" id="GO:0030488">
    <property type="term" value="P:tRNA methylation"/>
    <property type="evidence" value="ECO:0007669"/>
    <property type="project" value="TreeGrafter"/>
</dbReference>
<evidence type="ECO:0000256" key="8">
    <source>
        <dbReference type="PROSITE-ProRule" id="PRU00221"/>
    </source>
</evidence>
<dbReference type="SUPFAM" id="SSF50978">
    <property type="entry name" value="WD40 repeat-like"/>
    <property type="match status" value="2"/>
</dbReference>
<dbReference type="PROSITE" id="PS50082">
    <property type="entry name" value="WD_REPEATS_2"/>
    <property type="match status" value="1"/>
</dbReference>
<evidence type="ECO:0000256" key="3">
    <source>
        <dbReference type="ARBA" id="ARBA00022574"/>
    </source>
</evidence>
<dbReference type="InterPro" id="IPR056151">
    <property type="entry name" value="Beta-prop_DCAF12"/>
</dbReference>
<evidence type="ECO:0000259" key="9">
    <source>
        <dbReference type="Pfam" id="PF23760"/>
    </source>
</evidence>
<evidence type="ECO:0000256" key="1">
    <source>
        <dbReference type="ARBA" id="ARBA00004496"/>
    </source>
</evidence>
<name>A0AAV4G1H3_9GAST</name>
<dbReference type="Proteomes" id="UP000762676">
    <property type="component" value="Unassembled WGS sequence"/>
</dbReference>
<keyword evidence="5" id="KW-0677">Repeat</keyword>
<evidence type="ECO:0000313" key="11">
    <source>
        <dbReference type="Proteomes" id="UP000762676"/>
    </source>
</evidence>
<evidence type="ECO:0000256" key="6">
    <source>
        <dbReference type="ARBA" id="ARBA00038255"/>
    </source>
</evidence>
<dbReference type="PANTHER" id="PTHR14344">
    <property type="entry name" value="WD REPEAT PROTEIN"/>
    <property type="match status" value="1"/>
</dbReference>
<sequence>ITGGGDASIRVWELQQSSHLGTVSSYVPLHLLKIKDDFPRTIEMLDYNTVLIMMNSGSLYKYSVQEQEFLVAFSDSNFKSYSVVCPCHKQYSCAVGNIKGTLRIVNLKDSDNIKVKDVNLFDGKILSLVWVNDTHLLCSGPNGRCLHLMISDVDDGEEESKYCVVKVLHHLSLPASRHCWITGACLVSSFIESKMESYLVCGDKNGSVFLYPLVDERCPTNSVTDVEPLQSFYRIHGKTGVTSVCEKGESIFTTGRDGFYREWKMQEGVLVQLHGYKVLKGLDWIEQLDWCGNDFLVHGFFSTDFVVWSVSQNQQLISIHCGGGHRSWGFWSQDGKSRFVYLKNGEACVIDCWSHSKQTLLHPSLHGREICDVKFVPLQRDNAFHILCSGSEDTTVNVSAFINDDNLTQWMPLAQLKGHLSSVRTLSLCCNQSKVPQSSNNSVNYKYDSCILFSGGGRAEVRAWKLNILQTKEIEHNIENTGNKILEPGNLQLPINTPTSSDPDAVISDSKRYLKRKSTKNELACKHEHLCTYFFGESRHKQKYSSWKTRKLKLDPETRVMSIHASPLLELIAKEKTCLAEGLQGFASSSNDKFDQYVLSVAGSDGYLRFLLFDERTKSFDSLATTFHHKSCVLKTLHYIHQTHKGQVFPFGMSASTGGDIAIWNLANILTQHQIKLAERKDACPEGEEDFTSFLEPSMTERLRTESEVGKDLQPVICLKAHQSGINSLHALQVSDSNTLVASGGDDNSISLHNLLISDSQVTLVAKGTKKDAHSAQITGIWLVSRSLMVSTSIDQRVSIWSLTQNKDSIEVAMISCKYIEIADVSCMDVLVERNSVHLCVAGEGMCLLDFDQIDL</sequence>
<evidence type="ECO:0000256" key="7">
    <source>
        <dbReference type="ARBA" id="ARBA00040154"/>
    </source>
</evidence>
<dbReference type="Gene3D" id="2.130.10.10">
    <property type="entry name" value="YVTN repeat-like/Quinoprotein amine dehydrogenase"/>
    <property type="match status" value="4"/>
</dbReference>
<accession>A0AAV4G1H3</accession>
<dbReference type="EMBL" id="BMAT01004750">
    <property type="protein sequence ID" value="GFR79552.1"/>
    <property type="molecule type" value="Genomic_DNA"/>
</dbReference>
<feature type="repeat" description="WD" evidence="8">
    <location>
        <begin position="1"/>
        <end position="22"/>
    </location>
</feature>
<dbReference type="PANTHER" id="PTHR14344:SF3">
    <property type="entry name" value="WD REPEAT-CONTAINING PROTEIN 6"/>
    <property type="match status" value="1"/>
</dbReference>
<dbReference type="Pfam" id="PF23760">
    <property type="entry name" value="Beta-prop_DCAF12"/>
    <property type="match status" value="1"/>
</dbReference>
<feature type="domain" description="DDB1- and CUL4-associated factor 12 beta-propeller" evidence="9">
    <location>
        <begin position="712"/>
        <end position="814"/>
    </location>
</feature>
<evidence type="ECO:0000313" key="10">
    <source>
        <dbReference type="EMBL" id="GFR79552.1"/>
    </source>
</evidence>
<gene>
    <name evidence="10" type="ORF">ElyMa_002291000</name>
</gene>
<evidence type="ECO:0000256" key="5">
    <source>
        <dbReference type="ARBA" id="ARBA00022737"/>
    </source>
</evidence>
<dbReference type="SMART" id="SM00320">
    <property type="entry name" value="WD40"/>
    <property type="match status" value="5"/>
</dbReference>